<evidence type="ECO:0000259" key="9">
    <source>
        <dbReference type="Pfam" id="PF17285"/>
    </source>
</evidence>
<evidence type="ECO:0000256" key="5">
    <source>
        <dbReference type="PIRSR" id="PIRSR015894-1"/>
    </source>
</evidence>
<dbReference type="Pfam" id="PF05185">
    <property type="entry name" value="PRMT5"/>
    <property type="match status" value="1"/>
</dbReference>
<dbReference type="InterPro" id="IPR025799">
    <property type="entry name" value="Arg_MeTrfase"/>
</dbReference>
<evidence type="ECO:0000259" key="10">
    <source>
        <dbReference type="Pfam" id="PF17286"/>
    </source>
</evidence>
<feature type="binding site" evidence="6">
    <location>
        <position position="375"/>
    </location>
    <ligand>
        <name>S-adenosyl-L-methionine</name>
        <dbReference type="ChEBI" id="CHEBI:59789"/>
    </ligand>
</feature>
<dbReference type="PIRSF" id="PIRSF015894">
    <property type="entry name" value="Skb1_MeTrfase"/>
    <property type="match status" value="1"/>
</dbReference>
<dbReference type="CDD" id="cd02440">
    <property type="entry name" value="AdoMet_MTases"/>
    <property type="match status" value="1"/>
</dbReference>
<organism evidence="11 12">
    <name type="scientific">Henosepilachna vigintioctopunctata</name>
    <dbReference type="NCBI Taxonomy" id="420089"/>
    <lineage>
        <taxon>Eukaryota</taxon>
        <taxon>Metazoa</taxon>
        <taxon>Ecdysozoa</taxon>
        <taxon>Arthropoda</taxon>
        <taxon>Hexapoda</taxon>
        <taxon>Insecta</taxon>
        <taxon>Pterygota</taxon>
        <taxon>Neoptera</taxon>
        <taxon>Endopterygota</taxon>
        <taxon>Coleoptera</taxon>
        <taxon>Polyphaga</taxon>
        <taxon>Cucujiformia</taxon>
        <taxon>Coccinelloidea</taxon>
        <taxon>Coccinellidae</taxon>
        <taxon>Epilachninae</taxon>
        <taxon>Epilachnini</taxon>
        <taxon>Henosepilachna</taxon>
    </lineage>
</organism>
<dbReference type="PROSITE" id="PS51678">
    <property type="entry name" value="SAM_MT_PRMT"/>
    <property type="match status" value="1"/>
</dbReference>
<dbReference type="FunFam" id="2.70.160.11:FF:000072">
    <property type="entry name" value="Shk1 kinase-binding protein (Skb1), putative"/>
    <property type="match status" value="1"/>
</dbReference>
<evidence type="ECO:0000256" key="1">
    <source>
        <dbReference type="ARBA" id="ARBA00022603"/>
    </source>
</evidence>
<evidence type="ECO:0000256" key="6">
    <source>
        <dbReference type="PIRSR" id="PIRSR015894-2"/>
    </source>
</evidence>
<dbReference type="GO" id="GO:0016274">
    <property type="term" value="F:protein-arginine N-methyltransferase activity"/>
    <property type="evidence" value="ECO:0007669"/>
    <property type="project" value="InterPro"/>
</dbReference>
<proteinExistence type="inferred from homology"/>
<feature type="binding site" evidence="6">
    <location>
        <begin position="320"/>
        <end position="321"/>
    </location>
    <ligand>
        <name>S-adenosyl-L-methionine</name>
        <dbReference type="ChEBI" id="CHEBI:59789"/>
    </ligand>
</feature>
<dbReference type="GO" id="GO:0032259">
    <property type="term" value="P:methylation"/>
    <property type="evidence" value="ECO:0007669"/>
    <property type="project" value="UniProtKB-KW"/>
</dbReference>
<dbReference type="Proteomes" id="UP001431783">
    <property type="component" value="Unassembled WGS sequence"/>
</dbReference>
<gene>
    <name evidence="11" type="ORF">WA026_005696</name>
</gene>
<evidence type="ECO:0000313" key="12">
    <source>
        <dbReference type="Proteomes" id="UP001431783"/>
    </source>
</evidence>
<accession>A0AAW1U2I4</accession>
<keyword evidence="2 4" id="KW-0808">Transferase</keyword>
<feature type="binding site" evidence="6">
    <location>
        <position position="311"/>
    </location>
    <ligand>
        <name>S-adenosyl-L-methionine</name>
        <dbReference type="ChEBI" id="CHEBI:59789"/>
    </ligand>
</feature>
<evidence type="ECO:0000313" key="11">
    <source>
        <dbReference type="EMBL" id="KAK9874884.1"/>
    </source>
</evidence>
<feature type="binding site" evidence="6">
    <location>
        <begin position="402"/>
        <end position="403"/>
    </location>
    <ligand>
        <name>S-adenosyl-L-methionine</name>
        <dbReference type="ChEBI" id="CHEBI:59789"/>
    </ligand>
</feature>
<dbReference type="InterPro" id="IPR035247">
    <property type="entry name" value="PRMT5_TIM"/>
</dbReference>
<dbReference type="EMBL" id="JARQZJ010000032">
    <property type="protein sequence ID" value="KAK9874884.1"/>
    <property type="molecule type" value="Genomic_DNA"/>
</dbReference>
<reference evidence="11 12" key="1">
    <citation type="submission" date="2023-03" db="EMBL/GenBank/DDBJ databases">
        <title>Genome insight into feeding habits of ladybird beetles.</title>
        <authorList>
            <person name="Li H.-S."/>
            <person name="Huang Y.-H."/>
            <person name="Pang H."/>
        </authorList>
    </citation>
    <scope>NUCLEOTIDE SEQUENCE [LARGE SCALE GENOMIC DNA]</scope>
    <source>
        <strain evidence="11">SYSU_2023b</strain>
        <tissue evidence="11">Whole body</tissue>
    </source>
</reference>
<sequence length="622" mass="71858">MSESNESTDQEKRKPMSAGLYMNYPIDIKAAIQHALDNGYHFLVTQIILPSYARDPLKKGKMEAIGRSDRVLTCNEWGRLIVAEITKTIDVDCDDEQLYLQNKSRLLQELGFAFHLGVPAIQIYLNQANNTNLARIVYNKLLCMYSVSIWLTVPMAYPSRKNELCDPTEKEDTWNWWNDFRSYCKYEKRLGLVLELPDIHNIPSTSEIDRWLGEPVKALIIHSSLFILNIHGKPVLPKAYQEIIKRFMILDVQYILKTNDTEDIAIYNKYLNYLGRKLYISNENENIYKGMEDFLQNPLQPLSEHLDTNIYEVFEKDQIKYTTYQKAIQKALQDVPKNIETPVVMVVGPGRGPLIQAALDVSSALDRPIKLYGIEKNPYAINTLIQRVQNEWDNKVTLIHEDMRVYNPPDKANIIISELLGSFGDNELSPECLDGAQRFLEKDGVSIPASYTSYIAPIQSTKVYNEIISNRLPDKTILSCFETPYVVHLVNFYRIDEPKALFTFNHPNWNPHYSNERFKRLTFSAVQNCLLTGLIGYFDTVLYQDIILSTHPKSHTENMASWFPIVFPLPEPMQIKGGDKIIVAFWRCESNDKVWYEWCIESPRISSIVNPNGRSYFITKIC</sequence>
<evidence type="ECO:0000259" key="8">
    <source>
        <dbReference type="Pfam" id="PF05185"/>
    </source>
</evidence>
<evidence type="ECO:0000256" key="4">
    <source>
        <dbReference type="PIRNR" id="PIRNR015894"/>
    </source>
</evidence>
<dbReference type="GO" id="GO:0005634">
    <property type="term" value="C:nucleus"/>
    <property type="evidence" value="ECO:0007669"/>
    <property type="project" value="TreeGrafter"/>
</dbReference>
<dbReference type="AlphaFoldDB" id="A0AAW1U2I4"/>
<dbReference type="PANTHER" id="PTHR10738:SF0">
    <property type="entry name" value="PROTEIN ARGININE N-METHYLTRANSFERASE 5"/>
    <property type="match status" value="1"/>
</dbReference>
<feature type="domain" description="PRMT5 arginine-N-methyltransferase" evidence="8">
    <location>
        <begin position="283"/>
        <end position="447"/>
    </location>
</feature>
<feature type="active site" description="Proton donor/acceptor" evidence="5">
    <location>
        <position position="427"/>
    </location>
</feature>
<dbReference type="GO" id="GO:0006355">
    <property type="term" value="P:regulation of DNA-templated transcription"/>
    <property type="evidence" value="ECO:0007669"/>
    <property type="project" value="TreeGrafter"/>
</dbReference>
<feature type="active site" description="Proton donor/acceptor" evidence="5">
    <location>
        <position position="418"/>
    </location>
</feature>
<dbReference type="InterPro" id="IPR035248">
    <property type="entry name" value="PRMT5_C"/>
</dbReference>
<dbReference type="GO" id="GO:0005829">
    <property type="term" value="C:cytosol"/>
    <property type="evidence" value="ECO:0007669"/>
    <property type="project" value="TreeGrafter"/>
</dbReference>
<dbReference type="Pfam" id="PF17286">
    <property type="entry name" value="PRMT5_C"/>
    <property type="match status" value="1"/>
</dbReference>
<evidence type="ECO:0000256" key="3">
    <source>
        <dbReference type="ARBA" id="ARBA00022691"/>
    </source>
</evidence>
<comment type="similarity">
    <text evidence="4">Belongs to the class I-like SAM-binding methyltransferase superfamily.</text>
</comment>
<feature type="domain" description="PRMT5 oligomerisation" evidence="10">
    <location>
        <begin position="450"/>
        <end position="618"/>
    </location>
</feature>
<dbReference type="Gene3D" id="3.40.50.150">
    <property type="entry name" value="Vaccinia Virus protein VP39"/>
    <property type="match status" value="1"/>
</dbReference>
<keyword evidence="12" id="KW-1185">Reference proteome</keyword>
<protein>
    <recommendedName>
        <fullName evidence="4">Protein arginine N-methyltransferase</fullName>
    </recommendedName>
</protein>
<dbReference type="InterPro" id="IPR029063">
    <property type="entry name" value="SAM-dependent_MTases_sf"/>
</dbReference>
<evidence type="ECO:0000256" key="7">
    <source>
        <dbReference type="PIRSR" id="PIRSR015894-3"/>
    </source>
</evidence>
<keyword evidence="3 4" id="KW-0949">S-adenosyl-L-methionine</keyword>
<dbReference type="InterPro" id="IPR007857">
    <property type="entry name" value="Arg_MeTrfase_PRMT5"/>
</dbReference>
<comment type="caution">
    <text evidence="11">The sequence shown here is derived from an EMBL/GenBank/DDBJ whole genome shotgun (WGS) entry which is preliminary data.</text>
</comment>
<name>A0AAW1U2I4_9CUCU</name>
<dbReference type="InterPro" id="IPR035075">
    <property type="entry name" value="PRMT5"/>
</dbReference>
<keyword evidence="1 4" id="KW-0489">Methyltransferase</keyword>
<feature type="domain" description="PRMT5 TIM barrel" evidence="9">
    <location>
        <begin position="39"/>
        <end position="275"/>
    </location>
</feature>
<evidence type="ECO:0000256" key="2">
    <source>
        <dbReference type="ARBA" id="ARBA00022679"/>
    </source>
</evidence>
<dbReference type="SUPFAM" id="SSF53335">
    <property type="entry name" value="S-adenosyl-L-methionine-dependent methyltransferases"/>
    <property type="match status" value="1"/>
</dbReference>
<dbReference type="Gene3D" id="3.20.20.150">
    <property type="entry name" value="Divalent-metal-dependent TIM barrel enzymes"/>
    <property type="match status" value="1"/>
</dbReference>
<feature type="site" description="Critical for specifying symmetric addition of methyl groups" evidence="7">
    <location>
        <position position="314"/>
    </location>
</feature>
<dbReference type="Pfam" id="PF17285">
    <property type="entry name" value="PRMT5_TIM"/>
    <property type="match status" value="1"/>
</dbReference>
<dbReference type="Gene3D" id="2.70.160.11">
    <property type="entry name" value="Hnrnp arginine n-methyltransferase1"/>
    <property type="match status" value="1"/>
</dbReference>
<dbReference type="PANTHER" id="PTHR10738">
    <property type="entry name" value="PROTEIN ARGININE N-METHYLTRANSFERASE 5"/>
    <property type="match status" value="1"/>
</dbReference>